<organism evidence="3 4">
    <name type="scientific">Actinacidiphila epipremni</name>
    <dbReference type="NCBI Taxonomy" id="2053013"/>
    <lineage>
        <taxon>Bacteria</taxon>
        <taxon>Bacillati</taxon>
        <taxon>Actinomycetota</taxon>
        <taxon>Actinomycetes</taxon>
        <taxon>Kitasatosporales</taxon>
        <taxon>Streptomycetaceae</taxon>
        <taxon>Actinacidiphila</taxon>
    </lineage>
</organism>
<evidence type="ECO:0000313" key="3">
    <source>
        <dbReference type="EMBL" id="NJP43091.1"/>
    </source>
</evidence>
<dbReference type="PANTHER" id="PTHR35400:SF3">
    <property type="entry name" value="SLL1072 PROTEIN"/>
    <property type="match status" value="1"/>
</dbReference>
<feature type="domain" description="Putative restriction endonuclease" evidence="2">
    <location>
        <begin position="34"/>
        <end position="188"/>
    </location>
</feature>
<dbReference type="Gene3D" id="3.90.1570.10">
    <property type="entry name" value="tt1808, chain A"/>
    <property type="match status" value="1"/>
</dbReference>
<accession>A0ABX0ZK38</accession>
<dbReference type="Proteomes" id="UP000734511">
    <property type="component" value="Unassembled WGS sequence"/>
</dbReference>
<name>A0ABX0ZK38_9ACTN</name>
<keyword evidence="3" id="KW-0255">Endonuclease</keyword>
<feature type="region of interest" description="Disordered" evidence="1">
    <location>
        <begin position="1"/>
        <end position="27"/>
    </location>
</feature>
<proteinExistence type="predicted"/>
<evidence type="ECO:0000259" key="2">
    <source>
        <dbReference type="Pfam" id="PF05685"/>
    </source>
</evidence>
<keyword evidence="3" id="KW-0540">Nuclease</keyword>
<protein>
    <submittedName>
        <fullName evidence="3">Uma2 family endonuclease</fullName>
    </submittedName>
</protein>
<dbReference type="SUPFAM" id="SSF52980">
    <property type="entry name" value="Restriction endonuclease-like"/>
    <property type="match status" value="1"/>
</dbReference>
<dbReference type="GO" id="GO:0004519">
    <property type="term" value="F:endonuclease activity"/>
    <property type="evidence" value="ECO:0007669"/>
    <property type="project" value="UniProtKB-KW"/>
</dbReference>
<dbReference type="EMBL" id="JAATEJ010000003">
    <property type="protein sequence ID" value="NJP43091.1"/>
    <property type="molecule type" value="Genomic_DNA"/>
</dbReference>
<dbReference type="CDD" id="cd06260">
    <property type="entry name" value="DUF820-like"/>
    <property type="match status" value="1"/>
</dbReference>
<reference evidence="3 4" key="1">
    <citation type="submission" date="2020-03" db="EMBL/GenBank/DDBJ databases">
        <title>WGS of actinomycetes isolated from Thailand.</title>
        <authorList>
            <person name="Thawai C."/>
        </authorList>
    </citation>
    <scope>NUCLEOTIDE SEQUENCE [LARGE SCALE GENOMIC DNA]</scope>
    <source>
        <strain evidence="3 4">PRB2-1</strain>
    </source>
</reference>
<dbReference type="InterPro" id="IPR011335">
    <property type="entry name" value="Restrct_endonuc-II-like"/>
</dbReference>
<keyword evidence="4" id="KW-1185">Reference proteome</keyword>
<dbReference type="PANTHER" id="PTHR35400">
    <property type="entry name" value="SLR1083 PROTEIN"/>
    <property type="match status" value="1"/>
</dbReference>
<dbReference type="InterPro" id="IPR012296">
    <property type="entry name" value="Nuclease_put_TT1808"/>
</dbReference>
<keyword evidence="3" id="KW-0378">Hydrolase</keyword>
<evidence type="ECO:0000256" key="1">
    <source>
        <dbReference type="SAM" id="MobiDB-lite"/>
    </source>
</evidence>
<comment type="caution">
    <text evidence="3">The sequence shown here is derived from an EMBL/GenBank/DDBJ whole genome shotgun (WGS) entry which is preliminary data.</text>
</comment>
<evidence type="ECO:0000313" key="4">
    <source>
        <dbReference type="Proteomes" id="UP000734511"/>
    </source>
</evidence>
<dbReference type="Pfam" id="PF05685">
    <property type="entry name" value="Uma2"/>
    <property type="match status" value="1"/>
</dbReference>
<dbReference type="InterPro" id="IPR008538">
    <property type="entry name" value="Uma2"/>
</dbReference>
<sequence length="207" mass="23495">MGGTMTAEAPPHMAPAQPDGSPWPVPPENGYTVDDFFRLDLPPHTELIDGSLVFVSPQRDFHTMTMFVLERSMQASVPEGFRVRREMAVVLDRRNVPEPDLIVLSAVAVTDRRRTRYDAADVHLAVEVVSPDSESRDRDYKPHKYAEAGIPHFWRVEMSGPHDQVVVYTFELEPTTKKYVPTGVHRDQLKVDVPYPISVDLTEIDRM</sequence>
<gene>
    <name evidence="3" type="ORF">HCN08_06670</name>
</gene>